<comment type="similarity">
    <text evidence="7">Belongs to the MraZ family.</text>
</comment>
<evidence type="ECO:0000259" key="8">
    <source>
        <dbReference type="PROSITE" id="PS51740"/>
    </source>
</evidence>
<organism evidence="9">
    <name type="scientific">candidate division WOR-3 bacterium</name>
    <dbReference type="NCBI Taxonomy" id="2052148"/>
    <lineage>
        <taxon>Bacteria</taxon>
        <taxon>Bacteria division WOR-3</taxon>
    </lineage>
</organism>
<comment type="caution">
    <text evidence="9">The sequence shown here is derived from an EMBL/GenBank/DDBJ whole genome shotgun (WGS) entry which is preliminary data.</text>
</comment>
<dbReference type="GO" id="GO:0005737">
    <property type="term" value="C:cytoplasm"/>
    <property type="evidence" value="ECO:0007669"/>
    <property type="project" value="UniProtKB-UniRule"/>
</dbReference>
<dbReference type="GO" id="GO:2000143">
    <property type="term" value="P:negative regulation of DNA-templated transcription initiation"/>
    <property type="evidence" value="ECO:0007669"/>
    <property type="project" value="TreeGrafter"/>
</dbReference>
<dbReference type="GO" id="GO:0000976">
    <property type="term" value="F:transcription cis-regulatory region binding"/>
    <property type="evidence" value="ECO:0007669"/>
    <property type="project" value="TreeGrafter"/>
</dbReference>
<evidence type="ECO:0000256" key="2">
    <source>
        <dbReference type="ARBA" id="ARBA00022490"/>
    </source>
</evidence>
<evidence type="ECO:0000313" key="9">
    <source>
        <dbReference type="EMBL" id="HDM90433.1"/>
    </source>
</evidence>
<dbReference type="InterPro" id="IPR003444">
    <property type="entry name" value="MraZ"/>
</dbReference>
<reference evidence="9" key="1">
    <citation type="journal article" date="2020" name="mSystems">
        <title>Genome- and Community-Level Interaction Insights into Carbon Utilization and Element Cycling Functions of Hydrothermarchaeota in Hydrothermal Sediment.</title>
        <authorList>
            <person name="Zhou Z."/>
            <person name="Liu Y."/>
            <person name="Xu W."/>
            <person name="Pan J."/>
            <person name="Luo Z.H."/>
            <person name="Li M."/>
        </authorList>
    </citation>
    <scope>NUCLEOTIDE SEQUENCE [LARGE SCALE GENOMIC DNA]</scope>
    <source>
        <strain evidence="9">HyVt-237</strain>
    </source>
</reference>
<dbReference type="InterPro" id="IPR035642">
    <property type="entry name" value="MraZ_N"/>
</dbReference>
<accession>A0A7C1BJC7</accession>
<protein>
    <recommendedName>
        <fullName evidence="1 7">Transcriptional regulator MraZ</fullName>
    </recommendedName>
</protein>
<feature type="domain" description="SpoVT-AbrB" evidence="8">
    <location>
        <begin position="69"/>
        <end position="112"/>
    </location>
</feature>
<dbReference type="EMBL" id="DRBW01000172">
    <property type="protein sequence ID" value="HDM90433.1"/>
    <property type="molecule type" value="Genomic_DNA"/>
</dbReference>
<dbReference type="GO" id="GO:0051301">
    <property type="term" value="P:cell division"/>
    <property type="evidence" value="ECO:0007669"/>
    <property type="project" value="UniProtKB-KW"/>
</dbReference>
<dbReference type="CDD" id="cd16320">
    <property type="entry name" value="MraZ_N"/>
    <property type="match status" value="1"/>
</dbReference>
<dbReference type="PANTHER" id="PTHR34701:SF1">
    <property type="entry name" value="TRANSCRIPTIONAL REGULATOR MRAZ"/>
    <property type="match status" value="1"/>
</dbReference>
<proteinExistence type="inferred from homology"/>
<dbReference type="Gene3D" id="3.40.1550.20">
    <property type="entry name" value="Transcriptional regulator MraZ domain"/>
    <property type="match status" value="1"/>
</dbReference>
<keyword evidence="5 7" id="KW-0238">DNA-binding</keyword>
<keyword evidence="9" id="KW-0131">Cell cycle</keyword>
<dbReference type="HAMAP" id="MF_01008">
    <property type="entry name" value="MraZ"/>
    <property type="match status" value="1"/>
</dbReference>
<keyword evidence="9" id="KW-0132">Cell division</keyword>
<keyword evidence="2 7" id="KW-0963">Cytoplasm</keyword>
<comment type="subunit">
    <text evidence="7">Forms oligomers.</text>
</comment>
<evidence type="ECO:0000256" key="3">
    <source>
        <dbReference type="ARBA" id="ARBA00022737"/>
    </source>
</evidence>
<dbReference type="AlphaFoldDB" id="A0A7C1BJC7"/>
<dbReference type="InterPro" id="IPR035644">
    <property type="entry name" value="MraZ_C"/>
</dbReference>
<dbReference type="InterPro" id="IPR007159">
    <property type="entry name" value="SpoVT-AbrB_dom"/>
</dbReference>
<evidence type="ECO:0000256" key="7">
    <source>
        <dbReference type="HAMAP-Rule" id="MF_01008"/>
    </source>
</evidence>
<evidence type="ECO:0000256" key="6">
    <source>
        <dbReference type="ARBA" id="ARBA00023163"/>
    </source>
</evidence>
<dbReference type="GO" id="GO:0003700">
    <property type="term" value="F:DNA-binding transcription factor activity"/>
    <property type="evidence" value="ECO:0007669"/>
    <property type="project" value="UniProtKB-UniRule"/>
</dbReference>
<sequence length="131" mass="15800">MDQKGRVAIPFSIRRDLRYGELLYLTKGLDPCIYVYTEEEWKKLIARFEEASLGKTSVRKKIRKIMGEVEEVEIDPQGRIRIPSHLAQYAGLEDQCFFARMPRWFEIWNPERYREYMEESEDEEEIEEFPL</sequence>
<keyword evidence="6 7" id="KW-0804">Transcription</keyword>
<dbReference type="InterPro" id="IPR020603">
    <property type="entry name" value="MraZ_dom"/>
</dbReference>
<dbReference type="InterPro" id="IPR038619">
    <property type="entry name" value="MraZ_sf"/>
</dbReference>
<dbReference type="SUPFAM" id="SSF89447">
    <property type="entry name" value="AbrB/MazE/MraZ-like"/>
    <property type="match status" value="1"/>
</dbReference>
<comment type="subcellular location">
    <subcellularLocation>
        <location evidence="7">Cytoplasm</location>
        <location evidence="7">Nucleoid</location>
    </subcellularLocation>
</comment>
<dbReference type="GO" id="GO:0009295">
    <property type="term" value="C:nucleoid"/>
    <property type="evidence" value="ECO:0007669"/>
    <property type="project" value="UniProtKB-SubCell"/>
</dbReference>
<keyword evidence="3" id="KW-0677">Repeat</keyword>
<name>A0A7C1BJC7_UNCW3</name>
<gene>
    <name evidence="7" type="primary">mraZ</name>
    <name evidence="9" type="ORF">ENG67_04400</name>
</gene>
<evidence type="ECO:0000256" key="5">
    <source>
        <dbReference type="ARBA" id="ARBA00023125"/>
    </source>
</evidence>
<evidence type="ECO:0000256" key="4">
    <source>
        <dbReference type="ARBA" id="ARBA00023015"/>
    </source>
</evidence>
<dbReference type="Proteomes" id="UP000885931">
    <property type="component" value="Unassembled WGS sequence"/>
</dbReference>
<dbReference type="PROSITE" id="PS51740">
    <property type="entry name" value="SPOVT_ABRB"/>
    <property type="match status" value="1"/>
</dbReference>
<dbReference type="CDD" id="cd16321">
    <property type="entry name" value="MraZ_C"/>
    <property type="match status" value="1"/>
</dbReference>
<evidence type="ECO:0000256" key="1">
    <source>
        <dbReference type="ARBA" id="ARBA00013860"/>
    </source>
</evidence>
<keyword evidence="4 7" id="KW-0805">Transcription regulation</keyword>
<dbReference type="Pfam" id="PF02381">
    <property type="entry name" value="MraZ"/>
    <property type="match status" value="2"/>
</dbReference>
<dbReference type="InterPro" id="IPR037914">
    <property type="entry name" value="SpoVT-AbrB_sf"/>
</dbReference>
<dbReference type="PANTHER" id="PTHR34701">
    <property type="entry name" value="TRANSCRIPTIONAL REGULATOR MRAZ"/>
    <property type="match status" value="1"/>
</dbReference>